<dbReference type="EMBL" id="HG994358">
    <property type="protein sequence ID" value="CAF2300776.1"/>
    <property type="molecule type" value="Genomic_DNA"/>
</dbReference>
<name>A0A817B7L3_BRANA</name>
<sequence length="101" mass="11567">MIASRQRRVTLTDASSTIDLASPAAVRSLEERISGRWKRGLLLRFSEATRRKVSRGWSSQSELCCRCVVEPYIPSSEWNLLVHRWFVLHTFEAGNSFILSV</sequence>
<reference evidence="1" key="1">
    <citation type="submission" date="2021-01" db="EMBL/GenBank/DDBJ databases">
        <authorList>
            <consortium name="Genoscope - CEA"/>
            <person name="William W."/>
        </authorList>
    </citation>
    <scope>NUCLEOTIDE SEQUENCE</scope>
</reference>
<protein>
    <submittedName>
        <fullName evidence="1">(rape) hypothetical protein</fullName>
    </submittedName>
</protein>
<gene>
    <name evidence="1" type="ORF">DARMORV10_A04P32640.1</name>
</gene>
<dbReference type="Proteomes" id="UP001295469">
    <property type="component" value="Chromosome A04"/>
</dbReference>
<proteinExistence type="predicted"/>
<organism evidence="1">
    <name type="scientific">Brassica napus</name>
    <name type="common">Rape</name>
    <dbReference type="NCBI Taxonomy" id="3708"/>
    <lineage>
        <taxon>Eukaryota</taxon>
        <taxon>Viridiplantae</taxon>
        <taxon>Streptophyta</taxon>
        <taxon>Embryophyta</taxon>
        <taxon>Tracheophyta</taxon>
        <taxon>Spermatophyta</taxon>
        <taxon>Magnoliopsida</taxon>
        <taxon>eudicotyledons</taxon>
        <taxon>Gunneridae</taxon>
        <taxon>Pentapetalae</taxon>
        <taxon>rosids</taxon>
        <taxon>malvids</taxon>
        <taxon>Brassicales</taxon>
        <taxon>Brassicaceae</taxon>
        <taxon>Brassiceae</taxon>
        <taxon>Brassica</taxon>
    </lineage>
</organism>
<accession>A0A817B7L3</accession>
<dbReference type="AlphaFoldDB" id="A0A817B7L3"/>
<evidence type="ECO:0000313" key="1">
    <source>
        <dbReference type="EMBL" id="CAF2300776.1"/>
    </source>
</evidence>